<protein>
    <recommendedName>
        <fullName evidence="13">DNA 3'-5' helicase</fullName>
        <ecNumber evidence="13">5.6.2.4</ecNumber>
    </recommendedName>
</protein>
<evidence type="ECO:0000256" key="9">
    <source>
        <dbReference type="ARBA" id="ARBA00023125"/>
    </source>
</evidence>
<dbReference type="InterPro" id="IPR013986">
    <property type="entry name" value="DExx_box_DNA_helicase_dom_sf"/>
</dbReference>
<dbReference type="Gene3D" id="1.10.486.10">
    <property type="entry name" value="PCRA, domain 4"/>
    <property type="match status" value="1"/>
</dbReference>
<dbReference type="InterPro" id="IPR038726">
    <property type="entry name" value="PDDEXK_AddAB-type"/>
</dbReference>
<evidence type="ECO:0000256" key="15">
    <source>
        <dbReference type="PROSITE-ProRule" id="PRU00560"/>
    </source>
</evidence>
<dbReference type="PANTHER" id="PTHR11070">
    <property type="entry name" value="UVRD / RECB / PCRA DNA HELICASE FAMILY MEMBER"/>
    <property type="match status" value="1"/>
</dbReference>
<evidence type="ECO:0000256" key="3">
    <source>
        <dbReference type="ARBA" id="ARBA00022741"/>
    </source>
</evidence>
<evidence type="ECO:0000256" key="5">
    <source>
        <dbReference type="ARBA" id="ARBA00022801"/>
    </source>
</evidence>
<dbReference type="GO" id="GO:0043138">
    <property type="term" value="F:3'-5' DNA helicase activity"/>
    <property type="evidence" value="ECO:0007669"/>
    <property type="project" value="UniProtKB-EC"/>
</dbReference>
<dbReference type="GO" id="GO:0003677">
    <property type="term" value="F:DNA binding"/>
    <property type="evidence" value="ECO:0007669"/>
    <property type="project" value="UniProtKB-KW"/>
</dbReference>
<evidence type="ECO:0000256" key="13">
    <source>
        <dbReference type="ARBA" id="ARBA00034808"/>
    </source>
</evidence>
<dbReference type="Pfam" id="PF13361">
    <property type="entry name" value="UvrD_C"/>
    <property type="match status" value="2"/>
</dbReference>
<dbReference type="Pfam" id="PF12705">
    <property type="entry name" value="PDDEXK_1"/>
    <property type="match status" value="1"/>
</dbReference>
<dbReference type="InterPro" id="IPR014017">
    <property type="entry name" value="DNA_helicase_UvrD-like_C"/>
</dbReference>
<keyword evidence="7" id="KW-0269">Exonuclease</keyword>
<keyword evidence="8 15" id="KW-0067">ATP-binding</keyword>
<dbReference type="InterPro" id="IPR000212">
    <property type="entry name" value="DNA_helicase_UvrD/REP"/>
</dbReference>
<gene>
    <name evidence="18" type="ORF">IW245_004968</name>
</gene>
<dbReference type="InterPro" id="IPR027417">
    <property type="entry name" value="P-loop_NTPase"/>
</dbReference>
<keyword evidence="2" id="KW-0540">Nuclease</keyword>
<keyword evidence="4" id="KW-0227">DNA damage</keyword>
<dbReference type="CDD" id="cd17932">
    <property type="entry name" value="DEXQc_UvrD"/>
    <property type="match status" value="1"/>
</dbReference>
<dbReference type="GO" id="GO:0033202">
    <property type="term" value="C:DNA helicase complex"/>
    <property type="evidence" value="ECO:0007669"/>
    <property type="project" value="TreeGrafter"/>
</dbReference>
<dbReference type="EMBL" id="JADOUF010000001">
    <property type="protein sequence ID" value="MBG6138774.1"/>
    <property type="molecule type" value="Genomic_DNA"/>
</dbReference>
<evidence type="ECO:0000256" key="8">
    <source>
        <dbReference type="ARBA" id="ARBA00022840"/>
    </source>
</evidence>
<dbReference type="InterPro" id="IPR011335">
    <property type="entry name" value="Restrct_endonuc-II-like"/>
</dbReference>
<dbReference type="Gene3D" id="1.10.10.160">
    <property type="match status" value="1"/>
</dbReference>
<dbReference type="Pfam" id="PF00580">
    <property type="entry name" value="UvrD-helicase"/>
    <property type="match status" value="1"/>
</dbReference>
<keyword evidence="5 15" id="KW-0378">Hydrolase</keyword>
<evidence type="ECO:0000256" key="14">
    <source>
        <dbReference type="ARBA" id="ARBA00048988"/>
    </source>
</evidence>
<evidence type="ECO:0000256" key="6">
    <source>
        <dbReference type="ARBA" id="ARBA00022806"/>
    </source>
</evidence>
<dbReference type="Proteomes" id="UP000622552">
    <property type="component" value="Unassembled WGS sequence"/>
</dbReference>
<keyword evidence="19" id="KW-1185">Reference proteome</keyword>
<dbReference type="GO" id="GO:0005524">
    <property type="term" value="F:ATP binding"/>
    <property type="evidence" value="ECO:0007669"/>
    <property type="project" value="UniProtKB-UniRule"/>
</dbReference>
<dbReference type="Gene3D" id="3.90.320.10">
    <property type="match status" value="1"/>
</dbReference>
<comment type="similarity">
    <text evidence="1">Belongs to the helicase family. UvrD subfamily.</text>
</comment>
<sequence>MSLAELLRLPPPTEQQAAIISAPLEPMLVVAGAGSGKTETMAARVLWLIANDLVRPEQVLGLTFTRKAAGELGARIRRRLGQLEAQVGPDDKFAGEPTISTYDAYAGRIHAEHGLRGGYEPSTRLITEAERWRFADSVVRAYDGDMSEIDKSPGAVTEAVLRLAGDLAGQLRTPEDLALFQARLPPLRGRTAESTQRARAQLVPLIRSYQNKLEAAEVMAFGDQLSRSALIARDHPEVRAAERGRFTVVLLDEYQDTSHGQFVLLQALFGDGYPVTAVGDPAQAIYGWRGASAGSLERFLDSFGGTRKELSVSWRNQPGILTAANALSAGLESKAVLRAGRPDHGRPAVRCALHLTADAEADWIADRLDRALRSYWEDDARPTAAVLVRKRSQMARIEAALRARGLPVEVVGLGGLLDTPEVVEVLSTLRVLADPTAGGALLRLLTGPRWRIGPRDVMRLYRWSRDLGEESSIIEALDSLADEAEPLDEPESSRPDFSAEGARRLGDFARELRALRSHLDRSLPDLVADVITTIGLDVEVITRPATDGMVHLAEFGDVAARFAAESRGPGLGAFLSYLDAAAREERGLEQGPAQVADNAVQLVTVHSAKGLEWDVVAVAGLNDGLFPDPAGKADAWLQGLGVLPFPLRGDAAELPEFTGTIKDFDAAWKAHGEREERRLAYVAVTRARDLLLCSGYRWSDNKRPSQPSPFLTEIRAHADTDVWVDDPGPENPLRAVRQHKPWPHDPLSADRRRALSAGADLVRSFLGTPCELSEEVSLLLAERDGTADDSGAVALPDRLTVSQLVTLARDPAELARRLRRPLPERPATHARRGTAFHSWLERRNGAETLLDLHELPGAADADAAPDADFADLRAAFEAGSWADRVPYRIEVPFSTLVGGVLLRGRMDAVFRDGDTYDVVDWKTGRPPSGEAARAAAVQLAAYRLAWAELVGVPLDRVRAAFHYVREDRTVRPVDLLDAEGLAALVAGVPLRSGGTLGES</sequence>
<evidence type="ECO:0000256" key="12">
    <source>
        <dbReference type="ARBA" id="ARBA00034617"/>
    </source>
</evidence>
<dbReference type="PROSITE" id="PS51217">
    <property type="entry name" value="UVRD_HELICASE_CTER"/>
    <property type="match status" value="1"/>
</dbReference>
<feature type="domain" description="UvrD-like helicase C-terminal" evidence="17">
    <location>
        <begin position="318"/>
        <end position="610"/>
    </location>
</feature>
<organism evidence="18 19">
    <name type="scientific">Longispora fulva</name>
    <dbReference type="NCBI Taxonomy" id="619741"/>
    <lineage>
        <taxon>Bacteria</taxon>
        <taxon>Bacillati</taxon>
        <taxon>Actinomycetota</taxon>
        <taxon>Actinomycetes</taxon>
        <taxon>Micromonosporales</taxon>
        <taxon>Micromonosporaceae</taxon>
        <taxon>Longispora</taxon>
    </lineage>
</organism>
<dbReference type="InterPro" id="IPR011604">
    <property type="entry name" value="PDDEXK-like_dom_sf"/>
</dbReference>
<evidence type="ECO:0000259" key="16">
    <source>
        <dbReference type="PROSITE" id="PS51198"/>
    </source>
</evidence>
<feature type="domain" description="UvrD-like helicase ATP-binding" evidence="16">
    <location>
        <begin position="10"/>
        <end position="317"/>
    </location>
</feature>
<keyword evidence="9" id="KW-0238">DNA-binding</keyword>
<dbReference type="AlphaFoldDB" id="A0A8J7GGV4"/>
<comment type="catalytic activity">
    <reaction evidence="14">
        <text>ATP + H2O = ADP + phosphate + H(+)</text>
        <dbReference type="Rhea" id="RHEA:13065"/>
        <dbReference type="ChEBI" id="CHEBI:15377"/>
        <dbReference type="ChEBI" id="CHEBI:15378"/>
        <dbReference type="ChEBI" id="CHEBI:30616"/>
        <dbReference type="ChEBI" id="CHEBI:43474"/>
        <dbReference type="ChEBI" id="CHEBI:456216"/>
        <dbReference type="EC" id="5.6.2.4"/>
    </reaction>
</comment>
<reference evidence="18" key="1">
    <citation type="submission" date="2020-11" db="EMBL/GenBank/DDBJ databases">
        <title>Sequencing the genomes of 1000 actinobacteria strains.</title>
        <authorList>
            <person name="Klenk H.-P."/>
        </authorList>
    </citation>
    <scope>NUCLEOTIDE SEQUENCE</scope>
    <source>
        <strain evidence="18">DSM 45356</strain>
    </source>
</reference>
<proteinExistence type="inferred from homology"/>
<feature type="binding site" evidence="15">
    <location>
        <begin position="31"/>
        <end position="38"/>
    </location>
    <ligand>
        <name>ATP</name>
        <dbReference type="ChEBI" id="CHEBI:30616"/>
    </ligand>
</feature>
<dbReference type="InterPro" id="IPR014016">
    <property type="entry name" value="UvrD-like_ATP-bd"/>
</dbReference>
<evidence type="ECO:0000256" key="11">
    <source>
        <dbReference type="ARBA" id="ARBA00023235"/>
    </source>
</evidence>
<keyword evidence="3 15" id="KW-0547">Nucleotide-binding</keyword>
<evidence type="ECO:0000256" key="10">
    <source>
        <dbReference type="ARBA" id="ARBA00023204"/>
    </source>
</evidence>
<evidence type="ECO:0000256" key="4">
    <source>
        <dbReference type="ARBA" id="ARBA00022763"/>
    </source>
</evidence>
<dbReference type="PANTHER" id="PTHR11070:SF55">
    <property type="entry name" value="DNA 3'-5' HELICASE"/>
    <property type="match status" value="1"/>
</dbReference>
<keyword evidence="6 15" id="KW-0347">Helicase</keyword>
<dbReference type="PROSITE" id="PS51198">
    <property type="entry name" value="UVRD_HELICASE_ATP_BIND"/>
    <property type="match status" value="1"/>
</dbReference>
<keyword evidence="10" id="KW-0234">DNA repair</keyword>
<dbReference type="EC" id="5.6.2.4" evidence="13"/>
<keyword evidence="11" id="KW-0413">Isomerase</keyword>
<dbReference type="GO" id="GO:0005829">
    <property type="term" value="C:cytosol"/>
    <property type="evidence" value="ECO:0007669"/>
    <property type="project" value="TreeGrafter"/>
</dbReference>
<dbReference type="SUPFAM" id="SSF52980">
    <property type="entry name" value="Restriction endonuclease-like"/>
    <property type="match status" value="1"/>
</dbReference>
<evidence type="ECO:0000259" key="17">
    <source>
        <dbReference type="PROSITE" id="PS51217"/>
    </source>
</evidence>
<dbReference type="GO" id="GO:0004527">
    <property type="term" value="F:exonuclease activity"/>
    <property type="evidence" value="ECO:0007669"/>
    <property type="project" value="UniProtKB-KW"/>
</dbReference>
<name>A0A8J7GGV4_9ACTN</name>
<evidence type="ECO:0000313" key="19">
    <source>
        <dbReference type="Proteomes" id="UP000622552"/>
    </source>
</evidence>
<dbReference type="Gene3D" id="3.40.50.300">
    <property type="entry name" value="P-loop containing nucleotide triphosphate hydrolases"/>
    <property type="match status" value="3"/>
</dbReference>
<evidence type="ECO:0000256" key="1">
    <source>
        <dbReference type="ARBA" id="ARBA00009922"/>
    </source>
</evidence>
<comment type="catalytic activity">
    <reaction evidence="12">
        <text>Couples ATP hydrolysis with the unwinding of duplex DNA by translocating in the 3'-5' direction.</text>
        <dbReference type="EC" id="5.6.2.4"/>
    </reaction>
</comment>
<comment type="caution">
    <text evidence="18">The sequence shown here is derived from an EMBL/GenBank/DDBJ whole genome shotgun (WGS) entry which is preliminary data.</text>
</comment>
<dbReference type="SUPFAM" id="SSF52540">
    <property type="entry name" value="P-loop containing nucleoside triphosphate hydrolases"/>
    <property type="match status" value="1"/>
</dbReference>
<evidence type="ECO:0000313" key="18">
    <source>
        <dbReference type="EMBL" id="MBG6138774.1"/>
    </source>
</evidence>
<dbReference type="GO" id="GO:0000725">
    <property type="term" value="P:recombinational repair"/>
    <property type="evidence" value="ECO:0007669"/>
    <property type="project" value="TreeGrafter"/>
</dbReference>
<accession>A0A8J7GGV4</accession>
<evidence type="ECO:0000256" key="7">
    <source>
        <dbReference type="ARBA" id="ARBA00022839"/>
    </source>
</evidence>
<evidence type="ECO:0000256" key="2">
    <source>
        <dbReference type="ARBA" id="ARBA00022722"/>
    </source>
</evidence>